<dbReference type="InterPro" id="IPR036249">
    <property type="entry name" value="Thioredoxin-like_sf"/>
</dbReference>
<dbReference type="EMBL" id="SOEZ01000076">
    <property type="protein sequence ID" value="TFB46966.1"/>
    <property type="molecule type" value="Genomic_DNA"/>
</dbReference>
<gene>
    <name evidence="2" type="ORF">E3O23_15960</name>
</gene>
<dbReference type="Gene3D" id="3.40.30.10">
    <property type="entry name" value="Glutaredoxin"/>
    <property type="match status" value="1"/>
</dbReference>
<reference evidence="2 3" key="1">
    <citation type="submission" date="2019-03" db="EMBL/GenBank/DDBJ databases">
        <title>Genomics of glacier-inhabiting Cryobacterium strains.</title>
        <authorList>
            <person name="Liu Q."/>
            <person name="Xin Y.-H."/>
        </authorList>
    </citation>
    <scope>NUCLEOTIDE SEQUENCE [LARGE SCALE GENOMIC DNA]</scope>
    <source>
        <strain evidence="2 3">Sr47</strain>
    </source>
</reference>
<dbReference type="Pfam" id="PF00462">
    <property type="entry name" value="Glutaredoxin"/>
    <property type="match status" value="1"/>
</dbReference>
<accession>A0A4R8UCF1</accession>
<dbReference type="CDD" id="cd02976">
    <property type="entry name" value="NrdH"/>
    <property type="match status" value="1"/>
</dbReference>
<comment type="caution">
    <text evidence="2">The sequence shown here is derived from an EMBL/GenBank/DDBJ whole genome shotgun (WGS) entry which is preliminary data.</text>
</comment>
<keyword evidence="3" id="KW-1185">Reference proteome</keyword>
<dbReference type="SUPFAM" id="SSF52833">
    <property type="entry name" value="Thioredoxin-like"/>
    <property type="match status" value="1"/>
</dbReference>
<dbReference type="OrthoDB" id="8991911at2"/>
<proteinExistence type="predicted"/>
<sequence>MTDSVVSAVPAVPAVAASGDSAADAADRITMFGAEWCGDCRRSKRLLDTLGVDYDYVDLLAVEDGADRAAAISGRTQIPVVVFPDGTHVVEPSDSVLHAKLTELGRI</sequence>
<evidence type="ECO:0000313" key="3">
    <source>
        <dbReference type="Proteomes" id="UP000297866"/>
    </source>
</evidence>
<dbReference type="AlphaFoldDB" id="A0A4R8UCF1"/>
<feature type="domain" description="Glutaredoxin" evidence="1">
    <location>
        <begin position="29"/>
        <end position="89"/>
    </location>
</feature>
<dbReference type="PROSITE" id="PS51354">
    <property type="entry name" value="GLUTAREDOXIN_2"/>
    <property type="match status" value="1"/>
</dbReference>
<name>A0A4R8UCF1_9MICO</name>
<dbReference type="InterPro" id="IPR002109">
    <property type="entry name" value="Glutaredoxin"/>
</dbReference>
<organism evidence="2 3">
    <name type="scientific">Cryobacterium tagatosivorans</name>
    <dbReference type="NCBI Taxonomy" id="1259199"/>
    <lineage>
        <taxon>Bacteria</taxon>
        <taxon>Bacillati</taxon>
        <taxon>Actinomycetota</taxon>
        <taxon>Actinomycetes</taxon>
        <taxon>Micrococcales</taxon>
        <taxon>Microbacteriaceae</taxon>
        <taxon>Cryobacterium</taxon>
    </lineage>
</organism>
<evidence type="ECO:0000313" key="2">
    <source>
        <dbReference type="EMBL" id="TFB46966.1"/>
    </source>
</evidence>
<evidence type="ECO:0000259" key="1">
    <source>
        <dbReference type="Pfam" id="PF00462"/>
    </source>
</evidence>
<dbReference type="Proteomes" id="UP000297866">
    <property type="component" value="Unassembled WGS sequence"/>
</dbReference>
<protein>
    <submittedName>
        <fullName evidence="2">NrdH-redoxin</fullName>
    </submittedName>
</protein>